<evidence type="ECO:0000313" key="20">
    <source>
        <dbReference type="Proteomes" id="UP001549921"/>
    </source>
</evidence>
<dbReference type="FunFam" id="3.60.130.10:FF:000001">
    <property type="entry name" value="Trimethyllysine dioxygenase, mitochondrial"/>
    <property type="match status" value="1"/>
</dbReference>
<protein>
    <recommendedName>
        <fullName evidence="6">Trimethyllysine dioxygenase, mitochondrial</fullName>
        <ecNumber evidence="5">1.14.11.8</ecNumber>
    </recommendedName>
    <alternativeName>
        <fullName evidence="13">Epsilon-trimethyllysine 2-oxoglutarate dioxygenase</fullName>
    </alternativeName>
    <alternativeName>
        <fullName evidence="12">TML hydroxylase</fullName>
    </alternativeName>
    <alternativeName>
        <fullName evidence="14">TML-alpha-ketoglutarate dioxygenase</fullName>
    </alternativeName>
</protein>
<dbReference type="InterPro" id="IPR012776">
    <property type="entry name" value="Trimethyllysine_dOase"/>
</dbReference>
<evidence type="ECO:0000256" key="11">
    <source>
        <dbReference type="ARBA" id="ARBA00023004"/>
    </source>
</evidence>
<dbReference type="GO" id="GO:0050353">
    <property type="term" value="F:trimethyllysine dioxygenase activity"/>
    <property type="evidence" value="ECO:0007669"/>
    <property type="project" value="UniProtKB-EC"/>
</dbReference>
<comment type="cofactor">
    <cofactor evidence="1">
        <name>Fe(2+)</name>
        <dbReference type="ChEBI" id="CHEBI:29033"/>
    </cofactor>
</comment>
<evidence type="ECO:0000256" key="14">
    <source>
        <dbReference type="ARBA" id="ARBA00032283"/>
    </source>
</evidence>
<comment type="function">
    <text evidence="15">Converts trimethyllysine (TML) into hydroxytrimethyllysine (HTML).</text>
</comment>
<keyword evidence="11" id="KW-0408">Iron</keyword>
<comment type="catalytic activity">
    <reaction evidence="16">
        <text>N(6),N(6),N(6)-trimethyl-L-lysine + 2-oxoglutarate + O2 = (3S)-3-hydroxy-N(6),N(6),N(6)-trimethyl-L-lysine + succinate + CO2</text>
        <dbReference type="Rhea" id="RHEA:14181"/>
        <dbReference type="ChEBI" id="CHEBI:15379"/>
        <dbReference type="ChEBI" id="CHEBI:16526"/>
        <dbReference type="ChEBI" id="CHEBI:16810"/>
        <dbReference type="ChEBI" id="CHEBI:30031"/>
        <dbReference type="ChEBI" id="CHEBI:58100"/>
        <dbReference type="ChEBI" id="CHEBI:141499"/>
        <dbReference type="EC" id="1.14.11.8"/>
    </reaction>
</comment>
<dbReference type="AlphaFoldDB" id="A0ABD0T9H7"/>
<keyword evidence="10" id="KW-0560">Oxidoreductase</keyword>
<dbReference type="Gene3D" id="3.60.130.10">
    <property type="entry name" value="Clavaminate synthase-like"/>
    <property type="match status" value="1"/>
</dbReference>
<dbReference type="InterPro" id="IPR042098">
    <property type="entry name" value="TauD-like_sf"/>
</dbReference>
<dbReference type="InterPro" id="IPR050411">
    <property type="entry name" value="AlphaKG_dependent_hydroxylases"/>
</dbReference>
<dbReference type="PANTHER" id="PTHR10696:SF51">
    <property type="entry name" value="TRIMETHYLLYSINE DIOXYGENASE, MITOCHONDRIAL"/>
    <property type="match status" value="1"/>
</dbReference>
<gene>
    <name evidence="19" type="ORF">ABMA28_016104</name>
</gene>
<evidence type="ECO:0000256" key="6">
    <source>
        <dbReference type="ARBA" id="ARBA00016835"/>
    </source>
</evidence>
<comment type="similarity">
    <text evidence="4">Belongs to the gamma-BBH/TMLD family.</text>
</comment>
<evidence type="ECO:0000256" key="10">
    <source>
        <dbReference type="ARBA" id="ARBA00023002"/>
    </source>
</evidence>
<feature type="domain" description="TauD/TfdA-like" evidence="17">
    <location>
        <begin position="123"/>
        <end position="358"/>
    </location>
</feature>
<evidence type="ECO:0000259" key="17">
    <source>
        <dbReference type="Pfam" id="PF02668"/>
    </source>
</evidence>
<dbReference type="Pfam" id="PF06155">
    <property type="entry name" value="GBBH-like_N"/>
    <property type="match status" value="1"/>
</dbReference>
<evidence type="ECO:0000256" key="8">
    <source>
        <dbReference type="ARBA" id="ARBA00022873"/>
    </source>
</evidence>
<evidence type="ECO:0000256" key="4">
    <source>
        <dbReference type="ARBA" id="ARBA00008654"/>
    </source>
</evidence>
<dbReference type="SUPFAM" id="SSF51197">
    <property type="entry name" value="Clavaminate synthase-like"/>
    <property type="match status" value="1"/>
</dbReference>
<evidence type="ECO:0000256" key="1">
    <source>
        <dbReference type="ARBA" id="ARBA00001954"/>
    </source>
</evidence>
<dbReference type="Pfam" id="PF02668">
    <property type="entry name" value="TauD"/>
    <property type="match status" value="1"/>
</dbReference>
<comment type="cofactor">
    <cofactor evidence="2">
        <name>L-ascorbate</name>
        <dbReference type="ChEBI" id="CHEBI:38290"/>
    </cofactor>
</comment>
<dbReference type="InterPro" id="IPR010376">
    <property type="entry name" value="GBBH-like_N"/>
</dbReference>
<dbReference type="Proteomes" id="UP001549921">
    <property type="component" value="Unassembled WGS sequence"/>
</dbReference>
<evidence type="ECO:0000256" key="3">
    <source>
        <dbReference type="ARBA" id="ARBA00005022"/>
    </source>
</evidence>
<evidence type="ECO:0000256" key="13">
    <source>
        <dbReference type="ARBA" id="ARBA00031778"/>
    </source>
</evidence>
<dbReference type="FunFam" id="3.30.2020.30:FF:000002">
    <property type="entry name" value="Putative gamma-butyrobetaine dioxygenase"/>
    <property type="match status" value="1"/>
</dbReference>
<evidence type="ECO:0000256" key="2">
    <source>
        <dbReference type="ARBA" id="ARBA00001961"/>
    </source>
</evidence>
<dbReference type="InterPro" id="IPR003819">
    <property type="entry name" value="TauD/TfdA-like"/>
</dbReference>
<comment type="pathway">
    <text evidence="3">Amine and polyamine biosynthesis; carnitine biosynthesis.</text>
</comment>
<keyword evidence="8" id="KW-0124">Carnitine biosynthesis</keyword>
<evidence type="ECO:0000256" key="12">
    <source>
        <dbReference type="ARBA" id="ARBA00030363"/>
    </source>
</evidence>
<keyword evidence="9" id="KW-0223">Dioxygenase</keyword>
<accession>A0ABD0T9H7</accession>
<organism evidence="19 20">
    <name type="scientific">Loxostege sticticalis</name>
    <name type="common">Beet webworm moth</name>
    <dbReference type="NCBI Taxonomy" id="481309"/>
    <lineage>
        <taxon>Eukaryota</taxon>
        <taxon>Metazoa</taxon>
        <taxon>Ecdysozoa</taxon>
        <taxon>Arthropoda</taxon>
        <taxon>Hexapoda</taxon>
        <taxon>Insecta</taxon>
        <taxon>Pterygota</taxon>
        <taxon>Neoptera</taxon>
        <taxon>Endopterygota</taxon>
        <taxon>Lepidoptera</taxon>
        <taxon>Glossata</taxon>
        <taxon>Ditrysia</taxon>
        <taxon>Pyraloidea</taxon>
        <taxon>Crambidae</taxon>
        <taxon>Pyraustinae</taxon>
        <taxon>Loxostege</taxon>
    </lineage>
</organism>
<dbReference type="EMBL" id="JBEDNZ010000008">
    <property type="protein sequence ID" value="KAL0839371.1"/>
    <property type="molecule type" value="Genomic_DNA"/>
</dbReference>
<proteinExistence type="inferred from homology"/>
<dbReference type="EC" id="1.14.11.8" evidence="5"/>
<evidence type="ECO:0000256" key="15">
    <source>
        <dbReference type="ARBA" id="ARBA00046008"/>
    </source>
</evidence>
<reference evidence="19 20" key="1">
    <citation type="submission" date="2024-06" db="EMBL/GenBank/DDBJ databases">
        <title>A chromosome-level genome assembly of beet webworm, Loxostege sticticalis.</title>
        <authorList>
            <person name="Zhang Y."/>
        </authorList>
    </citation>
    <scope>NUCLEOTIDE SEQUENCE [LARGE SCALE GENOMIC DNA]</scope>
    <source>
        <strain evidence="19">AQ028</strain>
        <tissue evidence="19">Male pupae</tissue>
    </source>
</reference>
<dbReference type="GO" id="GO:0046872">
    <property type="term" value="F:metal ion binding"/>
    <property type="evidence" value="ECO:0007669"/>
    <property type="project" value="UniProtKB-KW"/>
</dbReference>
<evidence type="ECO:0000256" key="9">
    <source>
        <dbReference type="ARBA" id="ARBA00022964"/>
    </source>
</evidence>
<dbReference type="InterPro" id="IPR038492">
    <property type="entry name" value="GBBH-like_N_sf"/>
</dbReference>
<sequence>MEQPQEQLTASFENVLLKDQSVEITFGDGNKIKFEDCWLRDHCRCQNCYHADTFQRAKHILDIPDSRIGSFRFDKSELVIIWDDKHESSYSPDFLSQFDYTKWSNSRRLSPKLWAGPSVMEKVAKVQVNEFLNTEEGAKRVFQSILDYGFVLIEGVEPSLAGTEKICQALGGVQHTLFGCMWEFTTKAVHADTAYTNIALDAHNDNTYFTEAAGLQILHCLEHVNGTGGETLLVDGFYGATRLKEEYPEDYEFLTKLNVEAEFVETEHNHKYSAPVIRVNSDTQDLVQIRYNVFDRTAMAFEDGEKCRAYYRSLRNLGRYYQDPGNQWQFKLKPGTVLAMDNFRVLHGRTAFTGFRTLGGSYVSRSDWLDRARTLGLIN</sequence>
<feature type="domain" description="Gamma-butyrobetaine hydroxylase-like N-terminal" evidence="18">
    <location>
        <begin position="18"/>
        <end position="95"/>
    </location>
</feature>
<evidence type="ECO:0000313" key="19">
    <source>
        <dbReference type="EMBL" id="KAL0839371.1"/>
    </source>
</evidence>
<name>A0ABD0T9H7_LOXSC</name>
<evidence type="ECO:0000256" key="7">
    <source>
        <dbReference type="ARBA" id="ARBA00022723"/>
    </source>
</evidence>
<dbReference type="PANTHER" id="PTHR10696">
    <property type="entry name" value="GAMMA-BUTYROBETAINE HYDROXYLASE-RELATED"/>
    <property type="match status" value="1"/>
</dbReference>
<evidence type="ECO:0000259" key="18">
    <source>
        <dbReference type="Pfam" id="PF06155"/>
    </source>
</evidence>
<comment type="caution">
    <text evidence="19">The sequence shown here is derived from an EMBL/GenBank/DDBJ whole genome shotgun (WGS) entry which is preliminary data.</text>
</comment>
<dbReference type="GO" id="GO:0045329">
    <property type="term" value="P:carnitine biosynthetic process"/>
    <property type="evidence" value="ECO:0007669"/>
    <property type="project" value="UniProtKB-KW"/>
</dbReference>
<keyword evidence="7" id="KW-0479">Metal-binding</keyword>
<evidence type="ECO:0000256" key="5">
    <source>
        <dbReference type="ARBA" id="ARBA00012267"/>
    </source>
</evidence>
<dbReference type="NCBIfam" id="TIGR02410">
    <property type="entry name" value="carnitine_TMLD"/>
    <property type="match status" value="1"/>
</dbReference>
<dbReference type="Gene3D" id="3.30.2020.30">
    <property type="match status" value="1"/>
</dbReference>
<evidence type="ECO:0000256" key="16">
    <source>
        <dbReference type="ARBA" id="ARBA00049334"/>
    </source>
</evidence>